<evidence type="ECO:0000256" key="2">
    <source>
        <dbReference type="SAM" id="Phobius"/>
    </source>
</evidence>
<feature type="non-terminal residue" evidence="3">
    <location>
        <position position="1"/>
    </location>
</feature>
<gene>
    <name evidence="3" type="ORF">PFISCL1PPCAC_24569</name>
</gene>
<feature type="transmembrane region" description="Helical" evidence="2">
    <location>
        <begin position="20"/>
        <end position="43"/>
    </location>
</feature>
<accession>A0AAV5WQE0</accession>
<keyword evidence="2" id="KW-0812">Transmembrane</keyword>
<feature type="non-terminal residue" evidence="3">
    <location>
        <position position="130"/>
    </location>
</feature>
<proteinExistence type="predicted"/>
<protein>
    <submittedName>
        <fullName evidence="3">Uncharacterized protein</fullName>
    </submittedName>
</protein>
<reference evidence="3" key="1">
    <citation type="submission" date="2023-10" db="EMBL/GenBank/DDBJ databases">
        <title>Genome assembly of Pristionchus species.</title>
        <authorList>
            <person name="Yoshida K."/>
            <person name="Sommer R.J."/>
        </authorList>
    </citation>
    <scope>NUCLEOTIDE SEQUENCE</scope>
    <source>
        <strain evidence="3">RS5133</strain>
    </source>
</reference>
<organism evidence="3 4">
    <name type="scientific">Pristionchus fissidentatus</name>
    <dbReference type="NCBI Taxonomy" id="1538716"/>
    <lineage>
        <taxon>Eukaryota</taxon>
        <taxon>Metazoa</taxon>
        <taxon>Ecdysozoa</taxon>
        <taxon>Nematoda</taxon>
        <taxon>Chromadorea</taxon>
        <taxon>Rhabditida</taxon>
        <taxon>Rhabditina</taxon>
        <taxon>Diplogasteromorpha</taxon>
        <taxon>Diplogasteroidea</taxon>
        <taxon>Neodiplogasteridae</taxon>
        <taxon>Pristionchus</taxon>
    </lineage>
</organism>
<evidence type="ECO:0000313" key="4">
    <source>
        <dbReference type="Proteomes" id="UP001432322"/>
    </source>
</evidence>
<name>A0AAV5WQE0_9BILA</name>
<keyword evidence="4" id="KW-1185">Reference proteome</keyword>
<keyword evidence="2" id="KW-0472">Membrane</keyword>
<feature type="region of interest" description="Disordered" evidence="1">
    <location>
        <begin position="110"/>
        <end position="130"/>
    </location>
</feature>
<evidence type="ECO:0000313" key="3">
    <source>
        <dbReference type="EMBL" id="GMT33272.1"/>
    </source>
</evidence>
<dbReference type="AlphaFoldDB" id="A0AAV5WQE0"/>
<dbReference type="EMBL" id="BTSY01000006">
    <property type="protein sequence ID" value="GMT33272.1"/>
    <property type="molecule type" value="Genomic_DNA"/>
</dbReference>
<dbReference type="Proteomes" id="UP001432322">
    <property type="component" value="Unassembled WGS sequence"/>
</dbReference>
<comment type="caution">
    <text evidence="3">The sequence shown here is derived from an EMBL/GenBank/DDBJ whole genome shotgun (WGS) entry which is preliminary data.</text>
</comment>
<evidence type="ECO:0000256" key="1">
    <source>
        <dbReference type="SAM" id="MobiDB-lite"/>
    </source>
</evidence>
<sequence>RSAYPFVQSGRSIQRPNYSALPIILVLVAMAIARWMILGYEILPSSFARKIRLWRARKYQPIFKKYANKKSSELRRLFRVLYSIEKFLLRSGKWLFHVVAWIASIETNDVDDEESRDSLQIPPHPSSKES</sequence>
<keyword evidence="2" id="KW-1133">Transmembrane helix</keyword>